<dbReference type="SFLD" id="SFLDG01088">
    <property type="entry name" value="antiviral_proteins"/>
    <property type="match status" value="1"/>
</dbReference>
<name>C5FJS4_ARTOC</name>
<keyword evidence="6" id="KW-0408">Iron</keyword>
<evidence type="ECO:0000259" key="11">
    <source>
        <dbReference type="PROSITE" id="PS51918"/>
    </source>
</evidence>
<evidence type="ECO:0000256" key="1">
    <source>
        <dbReference type="ARBA" id="ARBA00001966"/>
    </source>
</evidence>
<evidence type="ECO:0000256" key="9">
    <source>
        <dbReference type="ARBA" id="ARBA00023128"/>
    </source>
</evidence>
<dbReference type="SMART" id="SM00729">
    <property type="entry name" value="Elp3"/>
    <property type="match status" value="1"/>
</dbReference>
<dbReference type="Gene3D" id="3.20.20.70">
    <property type="entry name" value="Aldolase class I"/>
    <property type="match status" value="1"/>
</dbReference>
<evidence type="ECO:0000256" key="3">
    <source>
        <dbReference type="ARBA" id="ARBA00022691"/>
    </source>
</evidence>
<keyword evidence="3" id="KW-0949">S-adenosyl-L-methionine</keyword>
<dbReference type="InterPro" id="IPR013785">
    <property type="entry name" value="Aldolase_TIM"/>
</dbReference>
<dbReference type="AlphaFoldDB" id="C5FJS4"/>
<dbReference type="eggNOG" id="ENOG502QQMH">
    <property type="taxonomic scope" value="Eukaryota"/>
</dbReference>
<dbReference type="PROSITE" id="PS51918">
    <property type="entry name" value="RADICAL_SAM"/>
    <property type="match status" value="1"/>
</dbReference>
<dbReference type="CDD" id="cd01335">
    <property type="entry name" value="Radical_SAM"/>
    <property type="match status" value="1"/>
</dbReference>
<evidence type="ECO:0000256" key="2">
    <source>
        <dbReference type="ARBA" id="ARBA00022485"/>
    </source>
</evidence>
<evidence type="ECO:0000256" key="6">
    <source>
        <dbReference type="ARBA" id="ARBA00023004"/>
    </source>
</evidence>
<feature type="domain" description="Radical SAM core" evidence="11">
    <location>
        <begin position="42"/>
        <end position="250"/>
    </location>
</feature>
<dbReference type="InterPro" id="IPR058240">
    <property type="entry name" value="rSAM_sf"/>
</dbReference>
<protein>
    <submittedName>
        <fullName evidence="12">IFN-inducible and antiviral protein</fullName>
    </submittedName>
</protein>
<dbReference type="InterPro" id="IPR007197">
    <property type="entry name" value="rSAM"/>
</dbReference>
<dbReference type="Pfam" id="PF04055">
    <property type="entry name" value="Radical_SAM"/>
    <property type="match status" value="1"/>
</dbReference>
<dbReference type="SFLD" id="SFLDG01067">
    <property type="entry name" value="SPASM/twitch_domain_containing"/>
    <property type="match status" value="1"/>
</dbReference>
<proteinExistence type="predicted"/>
<keyword evidence="9" id="KW-0496">Mitochondrion</keyword>
<dbReference type="NCBIfam" id="NF038283">
    <property type="entry name" value="viperin_w_prok"/>
    <property type="match status" value="1"/>
</dbReference>
<evidence type="ECO:0000256" key="8">
    <source>
        <dbReference type="ARBA" id="ARBA00023118"/>
    </source>
</evidence>
<evidence type="ECO:0000313" key="12">
    <source>
        <dbReference type="EMBL" id="EEQ30935.1"/>
    </source>
</evidence>
<evidence type="ECO:0000256" key="5">
    <source>
        <dbReference type="ARBA" id="ARBA00022946"/>
    </source>
</evidence>
<dbReference type="HOGENOM" id="CLU_049058_1_0_1"/>
<dbReference type="SUPFAM" id="SSF102114">
    <property type="entry name" value="Radical SAM enzymes"/>
    <property type="match status" value="1"/>
</dbReference>
<keyword evidence="10" id="KW-0472">Membrane</keyword>
<dbReference type="GO" id="GO:0051607">
    <property type="term" value="P:defense response to virus"/>
    <property type="evidence" value="ECO:0007669"/>
    <property type="project" value="UniProtKB-KW"/>
</dbReference>
<dbReference type="PANTHER" id="PTHR21339">
    <property type="entry name" value="RADICAL S-ADENOSYL METHIONINE DOMAIN-CONTAINING PROTEIN 2"/>
    <property type="match status" value="1"/>
</dbReference>
<dbReference type="GO" id="GO:0046872">
    <property type="term" value="F:metal ion binding"/>
    <property type="evidence" value="ECO:0007669"/>
    <property type="project" value="UniProtKB-KW"/>
</dbReference>
<dbReference type="PANTHER" id="PTHR21339:SF0">
    <property type="entry name" value="S-ADENOSYLMETHIONINE-DEPENDENT NUCLEOTIDE DEHYDRATASE RSAD2"/>
    <property type="match status" value="1"/>
</dbReference>
<dbReference type="RefSeq" id="XP_002848248.1">
    <property type="nucleotide sequence ID" value="XM_002848202.1"/>
</dbReference>
<keyword evidence="2" id="KW-0004">4Fe-4S</keyword>
<keyword evidence="8" id="KW-0051">Antiviral defense</keyword>
<organism evidence="12 13">
    <name type="scientific">Arthroderma otae (strain ATCC MYA-4605 / CBS 113480)</name>
    <name type="common">Microsporum canis</name>
    <dbReference type="NCBI Taxonomy" id="554155"/>
    <lineage>
        <taxon>Eukaryota</taxon>
        <taxon>Fungi</taxon>
        <taxon>Dikarya</taxon>
        <taxon>Ascomycota</taxon>
        <taxon>Pezizomycotina</taxon>
        <taxon>Eurotiomycetes</taxon>
        <taxon>Eurotiomycetidae</taxon>
        <taxon>Onygenales</taxon>
        <taxon>Arthrodermataceae</taxon>
        <taxon>Microsporum</taxon>
    </lineage>
</organism>
<keyword evidence="5" id="KW-0809">Transit peptide</keyword>
<dbReference type="SFLD" id="SFLDS00029">
    <property type="entry name" value="Radical_SAM"/>
    <property type="match status" value="1"/>
</dbReference>
<dbReference type="OMA" id="ERWFKKY"/>
<dbReference type="VEuPathDB" id="FungiDB:MCYG_03754"/>
<evidence type="ECO:0000256" key="7">
    <source>
        <dbReference type="ARBA" id="ARBA00023014"/>
    </source>
</evidence>
<feature type="transmembrane region" description="Helical" evidence="10">
    <location>
        <begin position="15"/>
        <end position="34"/>
    </location>
</feature>
<keyword evidence="7" id="KW-0411">Iron-sulfur</keyword>
<dbReference type="OrthoDB" id="549750at2759"/>
<keyword evidence="10" id="KW-1133">Transmembrane helix</keyword>
<keyword evidence="13" id="KW-1185">Reference proteome</keyword>
<dbReference type="STRING" id="554155.C5FJS4"/>
<keyword evidence="10" id="KW-0812">Transmembrane</keyword>
<dbReference type="GO" id="GO:0051539">
    <property type="term" value="F:4 iron, 4 sulfur cluster binding"/>
    <property type="evidence" value="ECO:0007669"/>
    <property type="project" value="UniProtKB-KW"/>
</dbReference>
<sequence>MPLFRSSPDPPMQNSQHITIYLAIVVLILTYVLLSRGLGPARKPPVSVNYHFTRQCNKSCGFCFHTATTSFKLSTEKAKSGLSRLKDAGMRKINFAGGEPFMYPKFLGPMVQFCKEELRLESVSIVTNGSLVKRDFLKQYGHFIDILAVSYDSFNEQTNIDIGRGKGDQVPQLFRIAEWCQEYGIKFKLNTVVCNLNHLEDMNATIERLRPFRWKCFQVLLVRGENDSDQTLRDVRKFQITDEQYQAFCRRHEHQPSFVAEPNNLMAKSYLILDEYMRFLDRDGRKPSSSILDVDVFTALSQVFWDEESFKKRGGIYDWSRETTTQSACGSGNNKDLAW</sequence>
<keyword evidence="4" id="KW-0479">Metal-binding</keyword>
<dbReference type="Proteomes" id="UP000002035">
    <property type="component" value="Unassembled WGS sequence"/>
</dbReference>
<dbReference type="InterPro" id="IPR051196">
    <property type="entry name" value="RSAD2/Viperin_antiviral"/>
</dbReference>
<dbReference type="EMBL" id="DS995703">
    <property type="protein sequence ID" value="EEQ30935.1"/>
    <property type="molecule type" value="Genomic_DNA"/>
</dbReference>
<dbReference type="InterPro" id="IPR006638">
    <property type="entry name" value="Elp3/MiaA/NifB-like_rSAM"/>
</dbReference>
<reference evidence="13" key="1">
    <citation type="journal article" date="2012" name="MBio">
        <title>Comparative genome analysis of Trichophyton rubrum and related dermatophytes reveals candidate genes involved in infection.</title>
        <authorList>
            <person name="Martinez D.A."/>
            <person name="Oliver B.G."/>
            <person name="Graeser Y."/>
            <person name="Goldberg J.M."/>
            <person name="Li W."/>
            <person name="Martinez-Rossi N.M."/>
            <person name="Monod M."/>
            <person name="Shelest E."/>
            <person name="Barton R.C."/>
            <person name="Birch E."/>
            <person name="Brakhage A.A."/>
            <person name="Chen Z."/>
            <person name="Gurr S.J."/>
            <person name="Heiman D."/>
            <person name="Heitman J."/>
            <person name="Kosti I."/>
            <person name="Rossi A."/>
            <person name="Saif S."/>
            <person name="Samalova M."/>
            <person name="Saunders C.W."/>
            <person name="Shea T."/>
            <person name="Summerbell R.C."/>
            <person name="Xu J."/>
            <person name="Young S."/>
            <person name="Zeng Q."/>
            <person name="Birren B.W."/>
            <person name="Cuomo C.A."/>
            <person name="White T.C."/>
        </authorList>
    </citation>
    <scope>NUCLEOTIDE SEQUENCE [LARGE SCALE GENOMIC DNA]</scope>
    <source>
        <strain evidence="13">ATCC MYA-4605 / CBS 113480</strain>
    </source>
</reference>
<dbReference type="SFLD" id="SFLDF00318">
    <property type="entry name" value="Viperin"/>
    <property type="match status" value="1"/>
</dbReference>
<evidence type="ECO:0000256" key="10">
    <source>
        <dbReference type="SAM" id="Phobius"/>
    </source>
</evidence>
<dbReference type="GeneID" id="9229572"/>
<evidence type="ECO:0000313" key="13">
    <source>
        <dbReference type="Proteomes" id="UP000002035"/>
    </source>
</evidence>
<gene>
    <name evidence="12" type="ORF">MCYG_03754</name>
</gene>
<accession>C5FJS4</accession>
<dbReference type="GO" id="GO:0003824">
    <property type="term" value="F:catalytic activity"/>
    <property type="evidence" value="ECO:0007669"/>
    <property type="project" value="InterPro"/>
</dbReference>
<evidence type="ECO:0000256" key="4">
    <source>
        <dbReference type="ARBA" id="ARBA00022723"/>
    </source>
</evidence>
<comment type="cofactor">
    <cofactor evidence="1">
        <name>[4Fe-4S] cluster</name>
        <dbReference type="ChEBI" id="CHEBI:49883"/>
    </cofactor>
</comment>